<gene>
    <name evidence="5" type="ORF">GCM10017557_04800</name>
</gene>
<dbReference type="SUPFAM" id="SSF46689">
    <property type="entry name" value="Homeodomain-like"/>
    <property type="match status" value="1"/>
</dbReference>
<dbReference type="AlphaFoldDB" id="A0A7G1NT35"/>
<keyword evidence="3" id="KW-0804">Transcription</keyword>
<keyword evidence="1" id="KW-0805">Transcription regulation</keyword>
<protein>
    <recommendedName>
        <fullName evidence="4">HTH araC/xylS-type domain-containing protein</fullName>
    </recommendedName>
</protein>
<feature type="domain" description="HTH araC/xylS-type" evidence="4">
    <location>
        <begin position="105"/>
        <end position="167"/>
    </location>
</feature>
<organism evidence="5 6">
    <name type="scientific">Streptomyces aurantiacus</name>
    <dbReference type="NCBI Taxonomy" id="47760"/>
    <lineage>
        <taxon>Bacteria</taxon>
        <taxon>Bacillati</taxon>
        <taxon>Actinomycetota</taxon>
        <taxon>Actinomycetes</taxon>
        <taxon>Kitasatosporales</taxon>
        <taxon>Streptomycetaceae</taxon>
        <taxon>Streptomyces</taxon>
        <taxon>Streptomyces aurantiacus group</taxon>
    </lineage>
</organism>
<name>A0A7G1NT35_9ACTN</name>
<dbReference type="KEGG" id="sgm:GCM10017557_04800"/>
<dbReference type="PROSITE" id="PS01124">
    <property type="entry name" value="HTH_ARAC_FAMILY_2"/>
    <property type="match status" value="1"/>
</dbReference>
<accession>A0A7G1NT35</accession>
<evidence type="ECO:0000313" key="5">
    <source>
        <dbReference type="EMBL" id="BCL25621.1"/>
    </source>
</evidence>
<dbReference type="InterPro" id="IPR018060">
    <property type="entry name" value="HTH_AraC"/>
</dbReference>
<evidence type="ECO:0000256" key="3">
    <source>
        <dbReference type="ARBA" id="ARBA00023163"/>
    </source>
</evidence>
<dbReference type="Pfam" id="PF12833">
    <property type="entry name" value="HTH_18"/>
    <property type="match status" value="1"/>
</dbReference>
<dbReference type="GO" id="GO:0003700">
    <property type="term" value="F:DNA-binding transcription factor activity"/>
    <property type="evidence" value="ECO:0007669"/>
    <property type="project" value="InterPro"/>
</dbReference>
<dbReference type="PRINTS" id="PR00032">
    <property type="entry name" value="HTHARAC"/>
</dbReference>
<evidence type="ECO:0000259" key="4">
    <source>
        <dbReference type="PROSITE" id="PS01124"/>
    </source>
</evidence>
<keyword evidence="6" id="KW-1185">Reference proteome</keyword>
<keyword evidence="2" id="KW-0238">DNA-binding</keyword>
<evidence type="ECO:0000256" key="1">
    <source>
        <dbReference type="ARBA" id="ARBA00023015"/>
    </source>
</evidence>
<reference evidence="5 6" key="1">
    <citation type="journal article" date="2014" name="Int. J. Syst. Evol. Microbiol.">
        <title>Complete genome sequence of Corynebacterium casei LMG S-19264T (=DSM 44701T), isolated from a smear-ripened cheese.</title>
        <authorList>
            <consortium name="US DOE Joint Genome Institute (JGI-PGF)"/>
            <person name="Walter F."/>
            <person name="Albersmeier A."/>
            <person name="Kalinowski J."/>
            <person name="Ruckert C."/>
        </authorList>
    </citation>
    <scope>NUCLEOTIDE SEQUENCE [LARGE SCALE GENOMIC DNA]</scope>
    <source>
        <strain evidence="5 6">JCM 4677</strain>
    </source>
</reference>
<dbReference type="PANTHER" id="PTHR46796">
    <property type="entry name" value="HTH-TYPE TRANSCRIPTIONAL ACTIVATOR RHAS-RELATED"/>
    <property type="match status" value="1"/>
</dbReference>
<dbReference type="RefSeq" id="WP_055510986.1">
    <property type="nucleotide sequence ID" value="NZ_AP023440.1"/>
</dbReference>
<dbReference type="GO" id="GO:0043565">
    <property type="term" value="F:sequence-specific DNA binding"/>
    <property type="evidence" value="ECO:0007669"/>
    <property type="project" value="InterPro"/>
</dbReference>
<proteinExistence type="predicted"/>
<dbReference type="Gene3D" id="1.10.10.60">
    <property type="entry name" value="Homeodomain-like"/>
    <property type="match status" value="1"/>
</dbReference>
<dbReference type="EMBL" id="AP023440">
    <property type="protein sequence ID" value="BCL25621.1"/>
    <property type="molecule type" value="Genomic_DNA"/>
</dbReference>
<dbReference type="SMART" id="SM00342">
    <property type="entry name" value="HTH_ARAC"/>
    <property type="match status" value="1"/>
</dbReference>
<dbReference type="InterPro" id="IPR009057">
    <property type="entry name" value="Homeodomain-like_sf"/>
</dbReference>
<evidence type="ECO:0000256" key="2">
    <source>
        <dbReference type="ARBA" id="ARBA00023125"/>
    </source>
</evidence>
<dbReference type="InterPro" id="IPR050204">
    <property type="entry name" value="AraC_XylS_family_regulators"/>
</dbReference>
<evidence type="ECO:0000313" key="6">
    <source>
        <dbReference type="Proteomes" id="UP000516444"/>
    </source>
</evidence>
<sequence length="181" mass="20504">MRNRLRSDEQDPRELLPVPEKAMRRLLAVPIDGRIGMGGVFCRWLTDLDARATEFTPADVPTLVSVTLDLLASAVTRCLEAETALSPEVRRNALRAQINAFVEDGTSPAAWIRHRRLERCRRDLADPHLNRRPIQAVAARWGFTDPTHFSRLFRTVYGMPPRDFRSLSSQACADRQLPCAD</sequence>
<dbReference type="InterPro" id="IPR020449">
    <property type="entry name" value="Tscrpt_reg_AraC-type_HTH"/>
</dbReference>
<dbReference type="Proteomes" id="UP000516444">
    <property type="component" value="Chromosome"/>
</dbReference>